<dbReference type="RefSeq" id="WP_203899007.1">
    <property type="nucleotide sequence ID" value="NZ_BOPF01000007.1"/>
</dbReference>
<dbReference type="AlphaFoldDB" id="A0A8J3YHN6"/>
<evidence type="ECO:0000313" key="2">
    <source>
        <dbReference type="Proteomes" id="UP000619260"/>
    </source>
</evidence>
<evidence type="ECO:0000313" key="1">
    <source>
        <dbReference type="EMBL" id="GIJ45464.1"/>
    </source>
</evidence>
<dbReference type="Proteomes" id="UP000619260">
    <property type="component" value="Unassembled WGS sequence"/>
</dbReference>
<keyword evidence="2" id="KW-1185">Reference proteome</keyword>
<comment type="caution">
    <text evidence="1">The sequence shown here is derived from an EMBL/GenBank/DDBJ whole genome shotgun (WGS) entry which is preliminary data.</text>
</comment>
<protein>
    <submittedName>
        <fullName evidence="1">Uncharacterized protein</fullName>
    </submittedName>
</protein>
<accession>A0A8J3YHN6</accession>
<gene>
    <name evidence="1" type="ORF">Val02_23500</name>
</gene>
<reference evidence="1" key="1">
    <citation type="submission" date="2021-01" db="EMBL/GenBank/DDBJ databases">
        <title>Whole genome shotgun sequence of Virgisporangium aliadipatigenens NBRC 105644.</title>
        <authorList>
            <person name="Komaki H."/>
            <person name="Tamura T."/>
        </authorList>
    </citation>
    <scope>NUCLEOTIDE SEQUENCE</scope>
    <source>
        <strain evidence="1">NBRC 105644</strain>
    </source>
</reference>
<sequence>MRGLLGAAAVAAGAGAAVAVARRRTTGRAERMDRWHSVTIACEPEELGPLPPPLDSLGFPVEVVIRPAPGGRGTELAARMTEPRGRDGVRALRKALREARQLVEVGEILQPDSPPTTERTLTGAPLAYATRHGKEEGRL</sequence>
<dbReference type="EMBL" id="BOPF01000007">
    <property type="protein sequence ID" value="GIJ45464.1"/>
    <property type="molecule type" value="Genomic_DNA"/>
</dbReference>
<organism evidence="1 2">
    <name type="scientific">Virgisporangium aliadipatigenens</name>
    <dbReference type="NCBI Taxonomy" id="741659"/>
    <lineage>
        <taxon>Bacteria</taxon>
        <taxon>Bacillati</taxon>
        <taxon>Actinomycetota</taxon>
        <taxon>Actinomycetes</taxon>
        <taxon>Micromonosporales</taxon>
        <taxon>Micromonosporaceae</taxon>
        <taxon>Virgisporangium</taxon>
    </lineage>
</organism>
<name>A0A8J3YHN6_9ACTN</name>
<proteinExistence type="predicted"/>